<protein>
    <recommendedName>
        <fullName evidence="1">AMP-dependent synthetase/ligase domain-containing protein</fullName>
    </recommendedName>
</protein>
<dbReference type="PANTHER" id="PTHR45527:SF1">
    <property type="entry name" value="FATTY ACID SYNTHASE"/>
    <property type="match status" value="1"/>
</dbReference>
<proteinExistence type="predicted"/>
<dbReference type="GO" id="GO:0031177">
    <property type="term" value="F:phosphopantetheine binding"/>
    <property type="evidence" value="ECO:0007669"/>
    <property type="project" value="TreeGrafter"/>
</dbReference>
<dbReference type="Gene3D" id="2.30.38.10">
    <property type="entry name" value="Luciferase, Domain 3"/>
    <property type="match status" value="1"/>
</dbReference>
<feature type="non-terminal residue" evidence="2">
    <location>
        <position position="117"/>
    </location>
</feature>
<accession>A0A0M8QNS0</accession>
<dbReference type="GO" id="GO:0043041">
    <property type="term" value="P:amino acid activation for nonribosomal peptide biosynthetic process"/>
    <property type="evidence" value="ECO:0007669"/>
    <property type="project" value="TreeGrafter"/>
</dbReference>
<dbReference type="Pfam" id="PF00501">
    <property type="entry name" value="AMP-binding"/>
    <property type="match status" value="1"/>
</dbReference>
<dbReference type="InterPro" id="IPR000873">
    <property type="entry name" value="AMP-dep_synth/lig_dom"/>
</dbReference>
<organism evidence="2 3">
    <name type="scientific">Streptomyces caelestis</name>
    <dbReference type="NCBI Taxonomy" id="36816"/>
    <lineage>
        <taxon>Bacteria</taxon>
        <taxon>Bacillati</taxon>
        <taxon>Actinomycetota</taxon>
        <taxon>Actinomycetes</taxon>
        <taxon>Kitasatosporales</taxon>
        <taxon>Streptomycetaceae</taxon>
        <taxon>Streptomyces</taxon>
    </lineage>
</organism>
<feature type="non-terminal residue" evidence="2">
    <location>
        <position position="1"/>
    </location>
</feature>
<dbReference type="GO" id="GO:0005829">
    <property type="term" value="C:cytosol"/>
    <property type="evidence" value="ECO:0007669"/>
    <property type="project" value="TreeGrafter"/>
</dbReference>
<name>A0A0M8QNS0_9ACTN</name>
<evidence type="ECO:0000259" key="1">
    <source>
        <dbReference type="Pfam" id="PF00501"/>
    </source>
</evidence>
<comment type="caution">
    <text evidence="2">The sequence shown here is derived from an EMBL/GenBank/DDBJ whole genome shotgun (WGS) entry which is preliminary data.</text>
</comment>
<dbReference type="AlphaFoldDB" id="A0A0M8QNS0"/>
<dbReference type="GO" id="GO:0044550">
    <property type="term" value="P:secondary metabolite biosynthetic process"/>
    <property type="evidence" value="ECO:0007669"/>
    <property type="project" value="TreeGrafter"/>
</dbReference>
<dbReference type="OrthoDB" id="2472181at2"/>
<dbReference type="Gene3D" id="3.40.50.980">
    <property type="match status" value="1"/>
</dbReference>
<feature type="domain" description="AMP-dependent synthetase/ligase" evidence="1">
    <location>
        <begin position="5"/>
        <end position="117"/>
    </location>
</feature>
<keyword evidence="3" id="KW-1185">Reference proteome</keyword>
<dbReference type="SUPFAM" id="SSF56801">
    <property type="entry name" value="Acetyl-CoA synthetase-like"/>
    <property type="match status" value="1"/>
</dbReference>
<reference evidence="2 3" key="1">
    <citation type="submission" date="2015-07" db="EMBL/GenBank/DDBJ databases">
        <authorList>
            <person name="Noorani M."/>
        </authorList>
    </citation>
    <scope>NUCLEOTIDE SEQUENCE [LARGE SCALE GENOMIC DNA]</scope>
    <source>
        <strain evidence="2 3">NRRL B-24567</strain>
    </source>
</reference>
<evidence type="ECO:0000313" key="3">
    <source>
        <dbReference type="Proteomes" id="UP000037773"/>
    </source>
</evidence>
<dbReference type="EMBL" id="LGCN01000095">
    <property type="protein sequence ID" value="KOT41694.1"/>
    <property type="molecule type" value="Genomic_DNA"/>
</dbReference>
<dbReference type="RefSeq" id="WP_159043954.1">
    <property type="nucleotide sequence ID" value="NZ_LGCN01000095.1"/>
</dbReference>
<gene>
    <name evidence="2" type="ORF">ADK41_09430</name>
</gene>
<evidence type="ECO:0000313" key="2">
    <source>
        <dbReference type="EMBL" id="KOT41694.1"/>
    </source>
</evidence>
<dbReference type="Proteomes" id="UP000037773">
    <property type="component" value="Unassembled WGS sequence"/>
</dbReference>
<dbReference type="PANTHER" id="PTHR45527">
    <property type="entry name" value="NONRIBOSOMAL PEPTIDE SYNTHETASE"/>
    <property type="match status" value="1"/>
</dbReference>
<dbReference type="PATRIC" id="fig|36816.3.peg.2033"/>
<sequence>AEGSVTGLWLTVGLFRLVAEEDPAAFAGLREVWTGGDVVPPEAVRRVMDACPGLQVVNGYGPTETTTFASSHPVRRPFDYAGALPIGRPLDNTRLYVLDEHLGLVAPGVPGELYIAG</sequence>